<reference evidence="10" key="1">
    <citation type="journal article" date="2009" name="Rice">
        <title>De Novo Next Generation Sequencing of Plant Genomes.</title>
        <authorList>
            <person name="Rounsley S."/>
            <person name="Marri P.R."/>
            <person name="Yu Y."/>
            <person name="He R."/>
            <person name="Sisneros N."/>
            <person name="Goicoechea J.L."/>
            <person name="Lee S.J."/>
            <person name="Angelova A."/>
            <person name="Kudrna D."/>
            <person name="Luo M."/>
            <person name="Affourtit J."/>
            <person name="Desany B."/>
            <person name="Knight J."/>
            <person name="Niazi F."/>
            <person name="Egholm M."/>
            <person name="Wing R.A."/>
        </authorList>
    </citation>
    <scope>NUCLEOTIDE SEQUENCE [LARGE SCALE GENOMIC DNA]</scope>
    <source>
        <strain evidence="10">cv. IRGC 105608</strain>
    </source>
</reference>
<evidence type="ECO:0000256" key="8">
    <source>
        <dbReference type="SAM" id="MobiDB-lite"/>
    </source>
</evidence>
<proteinExistence type="inferred from homology"/>
<evidence type="ECO:0000256" key="3">
    <source>
        <dbReference type="ARBA" id="ARBA00022473"/>
    </source>
</evidence>
<dbReference type="GO" id="GO:0009416">
    <property type="term" value="P:response to light stimulus"/>
    <property type="evidence" value="ECO:0007669"/>
    <property type="project" value="TreeGrafter"/>
</dbReference>
<protein>
    <recommendedName>
        <fullName evidence="9">ALOG domain-containing protein</fullName>
    </recommendedName>
</protein>
<keyword evidence="3" id="KW-0217">Developmental protein</keyword>
<feature type="domain" description="ALOG" evidence="9">
    <location>
        <begin position="1"/>
        <end position="94"/>
    </location>
</feature>
<feature type="compositionally biased region" description="Low complexity" evidence="8">
    <location>
        <begin position="36"/>
        <end position="46"/>
    </location>
</feature>
<keyword evidence="4" id="KW-0805">Transcription regulation</keyword>
<dbReference type="InterPro" id="IPR006936">
    <property type="entry name" value="ALOG_dom"/>
</dbReference>
<feature type="region of interest" description="Disordered" evidence="8">
    <location>
        <begin position="36"/>
        <end position="61"/>
    </location>
</feature>
<organism evidence="10">
    <name type="scientific">Oryza barthii</name>
    <dbReference type="NCBI Taxonomy" id="65489"/>
    <lineage>
        <taxon>Eukaryota</taxon>
        <taxon>Viridiplantae</taxon>
        <taxon>Streptophyta</taxon>
        <taxon>Embryophyta</taxon>
        <taxon>Tracheophyta</taxon>
        <taxon>Spermatophyta</taxon>
        <taxon>Magnoliopsida</taxon>
        <taxon>Liliopsida</taxon>
        <taxon>Poales</taxon>
        <taxon>Poaceae</taxon>
        <taxon>BOP clade</taxon>
        <taxon>Oryzoideae</taxon>
        <taxon>Oryzeae</taxon>
        <taxon>Oryzinae</taxon>
        <taxon>Oryza</taxon>
    </lineage>
</organism>
<dbReference type="GO" id="GO:0009299">
    <property type="term" value="P:mRNA transcription"/>
    <property type="evidence" value="ECO:0007669"/>
    <property type="project" value="TreeGrafter"/>
</dbReference>
<dbReference type="InterPro" id="IPR040222">
    <property type="entry name" value="ALOG"/>
</dbReference>
<dbReference type="Pfam" id="PF04852">
    <property type="entry name" value="ALOG_dom"/>
    <property type="match status" value="1"/>
</dbReference>
<dbReference type="HOGENOM" id="CLU_2149702_0_0_1"/>
<dbReference type="Gramene" id="OBART08G04900.1">
    <property type="protein sequence ID" value="OBART08G04900.1"/>
    <property type="gene ID" value="OBART08G04900"/>
</dbReference>
<dbReference type="Proteomes" id="UP000026960">
    <property type="component" value="Chromosome 8"/>
</dbReference>
<evidence type="ECO:0000256" key="1">
    <source>
        <dbReference type="ARBA" id="ARBA00004123"/>
    </source>
</evidence>
<dbReference type="PANTHER" id="PTHR31165">
    <property type="entry name" value="PROTEIN G1-LIKE2"/>
    <property type="match status" value="1"/>
</dbReference>
<evidence type="ECO:0000259" key="9">
    <source>
        <dbReference type="PROSITE" id="PS51697"/>
    </source>
</evidence>
<comment type="similarity">
    <text evidence="2">Belongs to the plant homeotic and developmental regulators ALOG protein family.</text>
</comment>
<dbReference type="STRING" id="65489.A0A0D3GX01"/>
<dbReference type="GO" id="GO:0005634">
    <property type="term" value="C:nucleus"/>
    <property type="evidence" value="ECO:0007669"/>
    <property type="project" value="UniProtKB-SubCell"/>
</dbReference>
<evidence type="ECO:0000313" key="10">
    <source>
        <dbReference type="EnsemblPlants" id="OBART08G04900.1"/>
    </source>
</evidence>
<keyword evidence="5" id="KW-0238">DNA-binding</keyword>
<evidence type="ECO:0000256" key="2">
    <source>
        <dbReference type="ARBA" id="ARBA00010308"/>
    </source>
</evidence>
<evidence type="ECO:0000313" key="11">
    <source>
        <dbReference type="Proteomes" id="UP000026960"/>
    </source>
</evidence>
<keyword evidence="6" id="KW-0804">Transcription</keyword>
<dbReference type="GO" id="GO:0003677">
    <property type="term" value="F:DNA binding"/>
    <property type="evidence" value="ECO:0007669"/>
    <property type="project" value="UniProtKB-KW"/>
</dbReference>
<evidence type="ECO:0000256" key="4">
    <source>
        <dbReference type="ARBA" id="ARBA00023015"/>
    </source>
</evidence>
<evidence type="ECO:0000256" key="7">
    <source>
        <dbReference type="ARBA" id="ARBA00023242"/>
    </source>
</evidence>
<evidence type="ECO:0000256" key="5">
    <source>
        <dbReference type="ARBA" id="ARBA00023125"/>
    </source>
</evidence>
<dbReference type="PROSITE" id="PS51697">
    <property type="entry name" value="ALOG"/>
    <property type="match status" value="1"/>
</dbReference>
<dbReference type="PaxDb" id="65489-OBART08G04900.1"/>
<dbReference type="AlphaFoldDB" id="A0A0D3GX01"/>
<reference evidence="10" key="2">
    <citation type="submission" date="2015-03" db="UniProtKB">
        <authorList>
            <consortium name="EnsemblPlants"/>
        </authorList>
    </citation>
    <scope>IDENTIFICATION</scope>
</reference>
<accession>A0A0D3GX01</accession>
<dbReference type="PANTHER" id="PTHR31165:SF121">
    <property type="entry name" value="PROTEIN G1-LIKE2"/>
    <property type="match status" value="1"/>
</dbReference>
<dbReference type="EnsemblPlants" id="OBART08G04900.1">
    <property type="protein sequence ID" value="OBART08G04900.1"/>
    <property type="gene ID" value="OBART08G04900"/>
</dbReference>
<sequence>MGIDGEAGDWRSGAGGRWRWTSARLAEPPLAAGAVPVPAPPGVGAASTRSSAAFEEHSGHPEANPFGARAVRLYLREVRNSQAKACDIAYEKKCRKRPATSCGLACGDISPI</sequence>
<keyword evidence="11" id="KW-1185">Reference proteome</keyword>
<keyword evidence="7" id="KW-0539">Nucleus</keyword>
<evidence type="ECO:0000256" key="6">
    <source>
        <dbReference type="ARBA" id="ARBA00023163"/>
    </source>
</evidence>
<name>A0A0D3GX01_9ORYZ</name>
<comment type="subcellular location">
    <subcellularLocation>
        <location evidence="1">Nucleus</location>
    </subcellularLocation>
</comment>